<reference evidence="4" key="1">
    <citation type="submission" date="2020-01" db="EMBL/GenBank/DDBJ databases">
        <title>Genome Sequencing of Three Apophysomyces-Like Fungal Strains Confirms a Novel Fungal Genus in the Mucoromycota with divergent Burkholderia-like Endosymbiotic Bacteria.</title>
        <authorList>
            <person name="Stajich J.E."/>
            <person name="Macias A.M."/>
            <person name="Carter-House D."/>
            <person name="Lovett B."/>
            <person name="Kasson L.R."/>
            <person name="Berry K."/>
            <person name="Grigoriev I."/>
            <person name="Chang Y."/>
            <person name="Spatafora J."/>
            <person name="Kasson M.T."/>
        </authorList>
    </citation>
    <scope>NUCLEOTIDE SEQUENCE</scope>
    <source>
        <strain evidence="4">NRRL A-21654</strain>
    </source>
</reference>
<keyword evidence="3" id="KW-0732">Signal</keyword>
<dbReference type="EMBL" id="JABAYA010000007">
    <property type="protein sequence ID" value="KAF7731749.1"/>
    <property type="molecule type" value="Genomic_DNA"/>
</dbReference>
<feature type="compositionally biased region" description="Polar residues" evidence="1">
    <location>
        <begin position="173"/>
        <end position="186"/>
    </location>
</feature>
<name>A0A8H7BYL6_9FUNG</name>
<evidence type="ECO:0000256" key="2">
    <source>
        <dbReference type="SAM" id="Phobius"/>
    </source>
</evidence>
<feature type="region of interest" description="Disordered" evidence="1">
    <location>
        <begin position="220"/>
        <end position="261"/>
    </location>
</feature>
<protein>
    <submittedName>
        <fullName evidence="4">Uncharacterized protein</fullName>
    </submittedName>
</protein>
<feature type="compositionally biased region" description="Low complexity" evidence="1">
    <location>
        <begin position="88"/>
        <end position="106"/>
    </location>
</feature>
<dbReference type="AlphaFoldDB" id="A0A8H7BYL6"/>
<evidence type="ECO:0000313" key="4">
    <source>
        <dbReference type="EMBL" id="KAF7731749.1"/>
    </source>
</evidence>
<feature type="compositionally biased region" description="Low complexity" evidence="1">
    <location>
        <begin position="138"/>
        <end position="172"/>
    </location>
</feature>
<gene>
    <name evidence="4" type="ORF">EC973_008263</name>
</gene>
<comment type="caution">
    <text evidence="4">The sequence shown here is derived from an EMBL/GenBank/DDBJ whole genome shotgun (WGS) entry which is preliminary data.</text>
</comment>
<evidence type="ECO:0000256" key="3">
    <source>
        <dbReference type="SAM" id="SignalP"/>
    </source>
</evidence>
<keyword evidence="2" id="KW-0812">Transmembrane</keyword>
<proteinExistence type="predicted"/>
<feature type="compositionally biased region" description="Polar residues" evidence="1">
    <location>
        <begin position="58"/>
        <end position="84"/>
    </location>
</feature>
<feature type="region of interest" description="Disordered" evidence="1">
    <location>
        <begin position="33"/>
        <end position="193"/>
    </location>
</feature>
<keyword evidence="2" id="KW-1133">Transmembrane helix</keyword>
<feature type="region of interest" description="Disordered" evidence="1">
    <location>
        <begin position="314"/>
        <end position="347"/>
    </location>
</feature>
<sequence length="347" mass="36885">MKTLSFTKQLFYLFTILILLDAYRCQIPVIGGGGGGSQSATPSSGAGNTGGSPADTPAPSSTANPATQPSASASPQPTNPQSSDGIIPTLLPQPTTTNQQPTPTTPSDNRPTNANPPYPTSDQGQTDSSYNPATPTTSSYNDNNSNRPSRSSNSVSRTSGSGNSPSSSDTGDQNNNANVPSNQQGQRPKDNAGSIAGGVVGGFVGIALIAGFATWLNRRGGCARRSRRRNNDDFENQMDNYAMNKPEKGTSDKMSPSSPFQHARRFVPPTTGYVNLQDEDCAYQNHSASSPAMVHEQDLGYQYPYPYQPQAPVFVPQPVSPHPPAGWQQTMKPDTVDGNYKPNEYQH</sequence>
<feature type="compositionally biased region" description="Polar residues" evidence="1">
    <location>
        <begin position="120"/>
        <end position="137"/>
    </location>
</feature>
<keyword evidence="5" id="KW-1185">Reference proteome</keyword>
<dbReference type="OrthoDB" id="2290081at2759"/>
<accession>A0A8H7BYL6</accession>
<keyword evidence="2" id="KW-0472">Membrane</keyword>
<evidence type="ECO:0000256" key="1">
    <source>
        <dbReference type="SAM" id="MobiDB-lite"/>
    </source>
</evidence>
<organism evidence="4 5">
    <name type="scientific">Apophysomyces ossiformis</name>
    <dbReference type="NCBI Taxonomy" id="679940"/>
    <lineage>
        <taxon>Eukaryota</taxon>
        <taxon>Fungi</taxon>
        <taxon>Fungi incertae sedis</taxon>
        <taxon>Mucoromycota</taxon>
        <taxon>Mucoromycotina</taxon>
        <taxon>Mucoromycetes</taxon>
        <taxon>Mucorales</taxon>
        <taxon>Mucorineae</taxon>
        <taxon>Mucoraceae</taxon>
        <taxon>Apophysomyces</taxon>
    </lineage>
</organism>
<feature type="transmembrane region" description="Helical" evidence="2">
    <location>
        <begin position="195"/>
        <end position="217"/>
    </location>
</feature>
<feature type="signal peptide" evidence="3">
    <location>
        <begin position="1"/>
        <end position="22"/>
    </location>
</feature>
<feature type="chain" id="PRO_5034231343" evidence="3">
    <location>
        <begin position="23"/>
        <end position="347"/>
    </location>
</feature>
<evidence type="ECO:0000313" key="5">
    <source>
        <dbReference type="Proteomes" id="UP000605846"/>
    </source>
</evidence>
<dbReference type="Proteomes" id="UP000605846">
    <property type="component" value="Unassembled WGS sequence"/>
</dbReference>